<dbReference type="RefSeq" id="WP_049741098.1">
    <property type="nucleotide sequence ID" value="NZ_BJON01000002.1"/>
</dbReference>
<dbReference type="EMBL" id="BJON01000002">
    <property type="protein sequence ID" value="GED66313.1"/>
    <property type="molecule type" value="Genomic_DNA"/>
</dbReference>
<dbReference type="InterPro" id="IPR003810">
    <property type="entry name" value="Mntp/YtaF"/>
</dbReference>
<keyword evidence="4 5" id="KW-0472">Membrane</keyword>
<keyword evidence="3 5" id="KW-1133">Transmembrane helix</keyword>
<feature type="transmembrane region" description="Helical" evidence="5">
    <location>
        <begin position="6"/>
        <end position="26"/>
    </location>
</feature>
<evidence type="ECO:0000256" key="1">
    <source>
        <dbReference type="ARBA" id="ARBA00022475"/>
    </source>
</evidence>
<organism evidence="7 8">
    <name type="scientific">Brevibacillus reuszeri</name>
    <dbReference type="NCBI Taxonomy" id="54915"/>
    <lineage>
        <taxon>Bacteria</taxon>
        <taxon>Bacillati</taxon>
        <taxon>Bacillota</taxon>
        <taxon>Bacilli</taxon>
        <taxon>Bacillales</taxon>
        <taxon>Paenibacillaceae</taxon>
        <taxon>Brevibacillus</taxon>
    </lineage>
</organism>
<keyword evidence="1" id="KW-1003">Cell membrane</keyword>
<evidence type="ECO:0000256" key="4">
    <source>
        <dbReference type="ARBA" id="ARBA00023136"/>
    </source>
</evidence>
<dbReference type="Proteomes" id="UP000036834">
    <property type="component" value="Unassembled WGS sequence"/>
</dbReference>
<accession>A0A0K9YTP4</accession>
<dbReference type="NCBIfam" id="TIGR02840">
    <property type="entry name" value="spore_YtaF"/>
    <property type="match status" value="1"/>
</dbReference>
<dbReference type="PANTHER" id="PTHR35529:SF2">
    <property type="entry name" value="SPORULATION PROTEIN YTAF-RELATED"/>
    <property type="match status" value="1"/>
</dbReference>
<dbReference type="STRING" id="54915.ADS79_21625"/>
<dbReference type="InterPro" id="IPR014205">
    <property type="entry name" value="Spore_YtaF"/>
</dbReference>
<evidence type="ECO:0000313" key="8">
    <source>
        <dbReference type="Proteomes" id="UP000036834"/>
    </source>
</evidence>
<evidence type="ECO:0000256" key="2">
    <source>
        <dbReference type="ARBA" id="ARBA00022692"/>
    </source>
</evidence>
<evidence type="ECO:0000313" key="9">
    <source>
        <dbReference type="Proteomes" id="UP000319578"/>
    </source>
</evidence>
<comment type="caution">
    <text evidence="7">The sequence shown here is derived from an EMBL/GenBank/DDBJ whole genome shotgun (WGS) entry which is preliminary data.</text>
</comment>
<feature type="transmembrane region" description="Helical" evidence="5">
    <location>
        <begin position="189"/>
        <end position="208"/>
    </location>
</feature>
<proteinExistence type="predicted"/>
<reference evidence="8" key="1">
    <citation type="submission" date="2015-07" db="EMBL/GenBank/DDBJ databases">
        <title>Genome sequencing project for genomic taxonomy and phylogenomics of Bacillus-like bacteria.</title>
        <authorList>
            <person name="Liu B."/>
            <person name="Wang J."/>
            <person name="Zhu Y."/>
            <person name="Liu G."/>
            <person name="Chen Q."/>
            <person name="Chen Z."/>
            <person name="Lan J."/>
            <person name="Che J."/>
            <person name="Ge C."/>
            <person name="Shi H."/>
            <person name="Pan Z."/>
            <person name="Liu X."/>
        </authorList>
    </citation>
    <scope>NUCLEOTIDE SEQUENCE [LARGE SCALE GENOMIC DNA]</scope>
    <source>
        <strain evidence="8">DSM 9887</strain>
    </source>
</reference>
<dbReference type="PATRIC" id="fig|54915.3.peg.3460"/>
<name>A0A0K9YTP4_9BACL</name>
<dbReference type="AlphaFoldDB" id="A0A0K9YTP4"/>
<feature type="transmembrane region" description="Helical" evidence="5">
    <location>
        <begin position="158"/>
        <end position="177"/>
    </location>
</feature>
<evidence type="ECO:0000313" key="6">
    <source>
        <dbReference type="EMBL" id="GED66313.1"/>
    </source>
</evidence>
<sequence>MTWLIILGFAISSSIDNLGVGISYGIRKIRIGFWSNLLIAGICFVLSEIGIYFGQMLVYLLPGILPVLLGALILVVIGIRIILLAVPRTNKELGTASEGEAAGSSRSIKGILQNPEIADFDKSGEIGLKEAFFLGIALAANAVTNGLSAGLIGLSPHAISITAAIGSFLTVWVGVGIGEKVASVRIGSFTLGQFGTMISGIILLAIAANSLL</sequence>
<reference evidence="6 9" key="3">
    <citation type="submission" date="2019-06" db="EMBL/GenBank/DDBJ databases">
        <title>Whole genome shotgun sequence of Brevibacillus reuszeri NBRC 15719.</title>
        <authorList>
            <person name="Hosoyama A."/>
            <person name="Uohara A."/>
            <person name="Ohji S."/>
            <person name="Ichikawa N."/>
        </authorList>
    </citation>
    <scope>NUCLEOTIDE SEQUENCE [LARGE SCALE GENOMIC DNA]</scope>
    <source>
        <strain evidence="6 9">NBRC 15719</strain>
    </source>
</reference>
<reference evidence="7" key="2">
    <citation type="submission" date="2015-07" db="EMBL/GenBank/DDBJ databases">
        <title>MeaNS - Measles Nucleotide Surveillance Program.</title>
        <authorList>
            <person name="Tran T."/>
            <person name="Druce J."/>
        </authorList>
    </citation>
    <scope>NUCLEOTIDE SEQUENCE</scope>
    <source>
        <strain evidence="7">DSM 9887</strain>
    </source>
</reference>
<feature type="transmembrane region" description="Helical" evidence="5">
    <location>
        <begin position="59"/>
        <end position="83"/>
    </location>
</feature>
<dbReference type="EMBL" id="LGIQ01000009">
    <property type="protein sequence ID" value="KNB72078.1"/>
    <property type="molecule type" value="Genomic_DNA"/>
</dbReference>
<keyword evidence="9" id="KW-1185">Reference proteome</keyword>
<protein>
    <submittedName>
        <fullName evidence="6">Sporulation membrane protein YtaF</fullName>
    </submittedName>
    <submittedName>
        <fullName evidence="7">Sporulation protein</fullName>
    </submittedName>
</protein>
<evidence type="ECO:0000313" key="7">
    <source>
        <dbReference type="EMBL" id="KNB72078.1"/>
    </source>
</evidence>
<dbReference type="Pfam" id="PF02659">
    <property type="entry name" value="Mntp"/>
    <property type="match status" value="1"/>
</dbReference>
<dbReference type="PANTHER" id="PTHR35529">
    <property type="entry name" value="MANGANESE EFFLUX PUMP MNTP-RELATED"/>
    <property type="match status" value="1"/>
</dbReference>
<evidence type="ECO:0000256" key="3">
    <source>
        <dbReference type="ARBA" id="ARBA00022989"/>
    </source>
</evidence>
<feature type="transmembrane region" description="Helical" evidence="5">
    <location>
        <begin position="33"/>
        <end position="53"/>
    </location>
</feature>
<gene>
    <name evidence="7" type="ORF">ADS79_21625</name>
    <name evidence="6" type="ORF">BRE01_00150</name>
</gene>
<feature type="transmembrane region" description="Helical" evidence="5">
    <location>
        <begin position="131"/>
        <end position="152"/>
    </location>
</feature>
<evidence type="ECO:0000256" key="5">
    <source>
        <dbReference type="SAM" id="Phobius"/>
    </source>
</evidence>
<keyword evidence="2 5" id="KW-0812">Transmembrane</keyword>
<dbReference type="Proteomes" id="UP000319578">
    <property type="component" value="Unassembled WGS sequence"/>
</dbReference>